<comment type="pathway">
    <text evidence="3">Metabolic intermediate biosynthesis; chorismate biosynthesis; chorismate from D-erythrose 4-phosphate and phosphoenolpyruvate: step 5/7.</text>
</comment>
<comment type="subunit">
    <text evidence="3">Monomer.</text>
</comment>
<comment type="function">
    <text evidence="3">Catalyzes the specific phosphorylation of the 3-hydroxyl group of shikimic acid using ATP as a cosubstrate.</text>
</comment>
<comment type="similarity">
    <text evidence="3">Belongs to the shikimate kinase family.</text>
</comment>
<keyword evidence="6" id="KW-1185">Reference proteome</keyword>
<dbReference type="SUPFAM" id="SSF53223">
    <property type="entry name" value="Aminoacid dehydrogenase-like, N-terminal domain"/>
    <property type="match status" value="1"/>
</dbReference>
<comment type="pathway">
    <text evidence="1">Metabolic intermediate biosynthesis; chorismate biosynthesis; chorismate from D-erythrose 4-phosphate and phosphoenolpyruvate: step 4/7.</text>
</comment>
<evidence type="ECO:0000259" key="4">
    <source>
        <dbReference type="Pfam" id="PF08501"/>
    </source>
</evidence>
<dbReference type="GO" id="GO:0009073">
    <property type="term" value="P:aromatic amino acid family biosynthetic process"/>
    <property type="evidence" value="ECO:0007669"/>
    <property type="project" value="UniProtKB-KW"/>
</dbReference>
<dbReference type="InterPro" id="IPR046346">
    <property type="entry name" value="Aminoacid_DH-like_N_sf"/>
</dbReference>
<dbReference type="InterPro" id="IPR000623">
    <property type="entry name" value="Shikimate_kinase/TSH1"/>
</dbReference>
<keyword evidence="3 5" id="KW-0418">Kinase</keyword>
<comment type="subcellular location">
    <subcellularLocation>
        <location evidence="3">Cytoplasm</location>
    </subcellularLocation>
</comment>
<evidence type="ECO:0000256" key="1">
    <source>
        <dbReference type="ARBA" id="ARBA00004871"/>
    </source>
</evidence>
<dbReference type="STRING" id="633147.Olsu_0845"/>
<evidence type="ECO:0000313" key="6">
    <source>
        <dbReference type="Proteomes" id="UP000000333"/>
    </source>
</evidence>
<dbReference type="UniPathway" id="UPA00053">
    <property type="reaction ID" value="UER00088"/>
</dbReference>
<dbReference type="PRINTS" id="PR01100">
    <property type="entry name" value="SHIKIMTKNASE"/>
</dbReference>
<protein>
    <recommendedName>
        <fullName evidence="3">Shikimate kinase</fullName>
        <shortName evidence="3">SK</shortName>
        <ecNumber evidence="3">2.7.1.71</ecNumber>
    </recommendedName>
</protein>
<keyword evidence="3" id="KW-0067">ATP-binding</keyword>
<dbReference type="InterPro" id="IPR013708">
    <property type="entry name" value="Shikimate_DH-bd_N"/>
</dbReference>
<dbReference type="EC" id="2.7.1.71" evidence="3"/>
<dbReference type="GO" id="GO:0004765">
    <property type="term" value="F:shikimate kinase activity"/>
    <property type="evidence" value="ECO:0007669"/>
    <property type="project" value="UniProtKB-UniRule"/>
</dbReference>
<feature type="binding site" evidence="3">
    <location>
        <position position="380"/>
    </location>
    <ligand>
        <name>ATP</name>
        <dbReference type="ChEBI" id="CHEBI:30616"/>
    </ligand>
</feature>
<dbReference type="GO" id="GO:0005737">
    <property type="term" value="C:cytoplasm"/>
    <property type="evidence" value="ECO:0007669"/>
    <property type="project" value="UniProtKB-SubCell"/>
</dbReference>
<keyword evidence="3" id="KW-0028">Amino-acid biosynthesis</keyword>
<dbReference type="PATRIC" id="fig|633147.7.peg.703"/>
<proteinExistence type="inferred from homology"/>
<dbReference type="AlphaFoldDB" id="E1QZZ4"/>
<dbReference type="PANTHER" id="PTHR21089">
    <property type="entry name" value="SHIKIMATE DEHYDROGENASE"/>
    <property type="match status" value="1"/>
</dbReference>
<dbReference type="GeneID" id="78512262"/>
<keyword evidence="3" id="KW-0808">Transferase</keyword>
<dbReference type="InterPro" id="IPR027417">
    <property type="entry name" value="P-loop_NTPase"/>
</dbReference>
<feature type="binding site" evidence="3">
    <location>
        <position position="301"/>
    </location>
    <ligand>
        <name>substrate</name>
    </ligand>
</feature>
<evidence type="ECO:0000256" key="2">
    <source>
        <dbReference type="ARBA" id="ARBA00023141"/>
    </source>
</evidence>
<dbReference type="GO" id="GO:0000287">
    <property type="term" value="F:magnesium ion binding"/>
    <property type="evidence" value="ECO:0007669"/>
    <property type="project" value="UniProtKB-UniRule"/>
</dbReference>
<dbReference type="Proteomes" id="UP000000333">
    <property type="component" value="Chromosome"/>
</dbReference>
<accession>E1QZZ4</accession>
<organism evidence="5 6">
    <name type="scientific">Olsenella uli (strain ATCC 49627 / DSM 7084 / CCUG 31166 / CIP 109912 / JCM 12494 / LMG 11480 / NCIMB 702895 / VPI D76D-27C)</name>
    <name type="common">Lactobacillus uli</name>
    <dbReference type="NCBI Taxonomy" id="633147"/>
    <lineage>
        <taxon>Bacteria</taxon>
        <taxon>Bacillati</taxon>
        <taxon>Actinomycetota</taxon>
        <taxon>Coriobacteriia</taxon>
        <taxon>Coriobacteriales</taxon>
        <taxon>Atopobiaceae</taxon>
        <taxon>Olsenella</taxon>
    </lineage>
</organism>
<dbReference type="PANTHER" id="PTHR21089:SF1">
    <property type="entry name" value="BIFUNCTIONAL 3-DEHYDROQUINATE DEHYDRATASE_SHIKIMATE DEHYDROGENASE, CHLOROPLASTIC"/>
    <property type="match status" value="1"/>
</dbReference>
<evidence type="ECO:0000256" key="3">
    <source>
        <dbReference type="HAMAP-Rule" id="MF_00109"/>
    </source>
</evidence>
<comment type="caution">
    <text evidence="3">Lacks conserved residue(s) required for the propagation of feature annotation.</text>
</comment>
<name>E1QZZ4_OLSUV</name>
<dbReference type="InterPro" id="IPR022893">
    <property type="entry name" value="Shikimate_DH_fam"/>
</dbReference>
<dbReference type="Gene3D" id="3.40.50.720">
    <property type="entry name" value="NAD(P)-binding Rossmann-like Domain"/>
    <property type="match status" value="1"/>
</dbReference>
<dbReference type="HOGENOM" id="CLU_033897_0_0_11"/>
<dbReference type="GO" id="GO:0008652">
    <property type="term" value="P:amino acid biosynthetic process"/>
    <property type="evidence" value="ECO:0007669"/>
    <property type="project" value="UniProtKB-KW"/>
</dbReference>
<dbReference type="InterPro" id="IPR036291">
    <property type="entry name" value="NAD(P)-bd_dom_sf"/>
</dbReference>
<feature type="domain" description="Shikimate dehydrogenase substrate binding N-terminal" evidence="4">
    <location>
        <begin position="12"/>
        <end position="86"/>
    </location>
</feature>
<dbReference type="GO" id="GO:0005524">
    <property type="term" value="F:ATP binding"/>
    <property type="evidence" value="ECO:0007669"/>
    <property type="project" value="UniProtKB-UniRule"/>
</dbReference>
<dbReference type="Gene3D" id="3.40.50.10860">
    <property type="entry name" value="Leucine Dehydrogenase, chain A, domain 1"/>
    <property type="match status" value="1"/>
</dbReference>
<evidence type="ECO:0000313" key="5">
    <source>
        <dbReference type="EMBL" id="ADK67958.1"/>
    </source>
</evidence>
<feature type="binding site" evidence="3">
    <location>
        <position position="325"/>
    </location>
    <ligand>
        <name>substrate</name>
    </ligand>
</feature>
<feature type="binding site" evidence="3">
    <location>
        <position position="283"/>
    </location>
    <ligand>
        <name>Mg(2+)</name>
        <dbReference type="ChEBI" id="CHEBI:18420"/>
    </ligand>
</feature>
<dbReference type="OrthoDB" id="9800332at2"/>
<dbReference type="Gene3D" id="3.40.50.300">
    <property type="entry name" value="P-loop containing nucleotide triphosphate hydrolases"/>
    <property type="match status" value="1"/>
</dbReference>
<feature type="binding site" evidence="3">
    <location>
        <position position="347"/>
    </location>
    <ligand>
        <name>substrate</name>
    </ligand>
</feature>
<feature type="binding site" evidence="3">
    <location>
        <begin position="279"/>
        <end position="284"/>
    </location>
    <ligand>
        <name>ATP</name>
        <dbReference type="ChEBI" id="CHEBI:30616"/>
    </ligand>
</feature>
<dbReference type="InterPro" id="IPR031322">
    <property type="entry name" value="Shikimate/glucono_kinase"/>
</dbReference>
<dbReference type="HAMAP" id="MF_00109">
    <property type="entry name" value="Shikimate_kinase"/>
    <property type="match status" value="1"/>
</dbReference>
<keyword evidence="2 3" id="KW-0057">Aromatic amino acid biosynthesis</keyword>
<dbReference type="eggNOG" id="COG0703">
    <property type="taxonomic scope" value="Bacteria"/>
</dbReference>
<reference evidence="5 6" key="1">
    <citation type="journal article" date="2010" name="Stand. Genomic Sci.">
        <title>Complete genome sequence of Olsenella uli type strain (VPI D76D-27C).</title>
        <authorList>
            <person name="Goker M."/>
            <person name="Held B."/>
            <person name="Lucas S."/>
            <person name="Nolan M."/>
            <person name="Yasawong M."/>
            <person name="Glavina Del Rio T."/>
            <person name="Tice H."/>
            <person name="Cheng J.F."/>
            <person name="Bruce D."/>
            <person name="Detter J.C."/>
            <person name="Tapia R."/>
            <person name="Han C."/>
            <person name="Goodwin L."/>
            <person name="Pitluck S."/>
            <person name="Liolios K."/>
            <person name="Ivanova N."/>
            <person name="Mavromatis K."/>
            <person name="Mikhailova N."/>
            <person name="Pati A."/>
            <person name="Chen A."/>
            <person name="Palaniappan K."/>
            <person name="Land M."/>
            <person name="Hauser L."/>
            <person name="Chang Y.J."/>
            <person name="Jeffries C.D."/>
            <person name="Rohde M."/>
            <person name="Sikorski J."/>
            <person name="Pukall R."/>
            <person name="Woyke T."/>
            <person name="Bristow J."/>
            <person name="Eisen J.A."/>
            <person name="Markowitz V."/>
            <person name="Hugenholtz P."/>
            <person name="Kyrpides N.C."/>
            <person name="Klenk H.P."/>
            <person name="Lapidus A."/>
        </authorList>
    </citation>
    <scope>NUCLEOTIDE SEQUENCE [LARGE SCALE GENOMIC DNA]</scope>
    <source>
        <strain evidence="6">ATCC 49627 / DSM 7084 / CIP 109912 / JCM 12494 / NCIMB 702895 / VPI D76D-27C</strain>
    </source>
</reference>
<keyword evidence="3" id="KW-0479">Metal-binding</keyword>
<sequence>MAAAERGAPFGLLGRRLGHSWSPTIHAALGSAPYALFEREPGEVERFVRRGSWRGLNVTIPYKADAFRLADEASPGARHLGAANTLVRRADGSVFADNTDLAGFAWMLERFCRRRLGGCAREALAGRKALVLGSGGASQAAQAVLAQAGARVSVISRRGPDGYDTLARRHSDASLIVNTTPVGMYPHCPASPVSEADLARLESLRGVLDVVYNPTRTGICLAAERLSIPFESGLAMLVAQARFSSELFQGRPLDDGMIGGLEREILSSVTNVVYIGMPGSGKTTSGKALARLLGRPFVDMDDAIGLELGVSAEEFIRTRGEAAFRAVETRMATRYGARSGLVIACGGGVVTRPENYDLLHQNGRIVLLDRPLSELSLRGRPLSQAKGVERIAHERQDLYHAWADVKLACTGSAAGDAARTRELLGI</sequence>
<feature type="binding site" evidence="3">
    <location>
        <position position="395"/>
    </location>
    <ligand>
        <name>substrate</name>
    </ligand>
</feature>
<dbReference type="GO" id="GO:0009423">
    <property type="term" value="P:chorismate biosynthetic process"/>
    <property type="evidence" value="ECO:0007669"/>
    <property type="project" value="UniProtKB-UniRule"/>
</dbReference>
<keyword evidence="3" id="KW-0547">Nucleotide-binding</keyword>
<dbReference type="Pfam" id="PF08501">
    <property type="entry name" value="Shikimate_dh_N"/>
    <property type="match status" value="1"/>
</dbReference>
<dbReference type="SUPFAM" id="SSF51735">
    <property type="entry name" value="NAD(P)-binding Rossmann-fold domains"/>
    <property type="match status" value="1"/>
</dbReference>
<dbReference type="RefSeq" id="WP_013251710.1">
    <property type="nucleotide sequence ID" value="NC_014363.1"/>
</dbReference>
<keyword evidence="3" id="KW-0963">Cytoplasm</keyword>
<dbReference type="CDD" id="cd00464">
    <property type="entry name" value="SK"/>
    <property type="match status" value="1"/>
</dbReference>
<dbReference type="EMBL" id="CP002106">
    <property type="protein sequence ID" value="ADK67958.1"/>
    <property type="molecule type" value="Genomic_DNA"/>
</dbReference>
<gene>
    <name evidence="3" type="primary">aroK</name>
    <name evidence="5" type="ordered locus">Olsu_0845</name>
</gene>
<dbReference type="GO" id="GO:0019632">
    <property type="term" value="P:shikimate metabolic process"/>
    <property type="evidence" value="ECO:0007669"/>
    <property type="project" value="TreeGrafter"/>
</dbReference>
<keyword evidence="3" id="KW-0460">Magnesium</keyword>
<dbReference type="GO" id="GO:0004764">
    <property type="term" value="F:shikimate 3-dehydrogenase (NADP+) activity"/>
    <property type="evidence" value="ECO:0007669"/>
    <property type="project" value="InterPro"/>
</dbReference>
<comment type="cofactor">
    <cofactor evidence="3">
        <name>Mg(2+)</name>
        <dbReference type="ChEBI" id="CHEBI:18420"/>
    </cofactor>
    <text evidence="3">Binds 1 Mg(2+) ion per subunit.</text>
</comment>
<dbReference type="Pfam" id="PF01202">
    <property type="entry name" value="SKI"/>
    <property type="match status" value="1"/>
</dbReference>
<comment type="catalytic activity">
    <reaction evidence="3">
        <text>shikimate + ATP = 3-phosphoshikimate + ADP + H(+)</text>
        <dbReference type="Rhea" id="RHEA:13121"/>
        <dbReference type="ChEBI" id="CHEBI:15378"/>
        <dbReference type="ChEBI" id="CHEBI:30616"/>
        <dbReference type="ChEBI" id="CHEBI:36208"/>
        <dbReference type="ChEBI" id="CHEBI:145989"/>
        <dbReference type="ChEBI" id="CHEBI:456216"/>
        <dbReference type="EC" id="2.7.1.71"/>
    </reaction>
</comment>
<dbReference type="SUPFAM" id="SSF52540">
    <property type="entry name" value="P-loop containing nucleoside triphosphate hydrolases"/>
    <property type="match status" value="1"/>
</dbReference>
<dbReference type="eggNOG" id="COG0169">
    <property type="taxonomic scope" value="Bacteria"/>
</dbReference>
<dbReference type="KEGG" id="ols:Olsu_0845"/>